<evidence type="ECO:0000259" key="5">
    <source>
        <dbReference type="Pfam" id="PF13087"/>
    </source>
</evidence>
<dbReference type="InterPro" id="IPR041677">
    <property type="entry name" value="DNA2/NAM7_AAA_11"/>
</dbReference>
<dbReference type="Pfam" id="PF13086">
    <property type="entry name" value="AAA_11"/>
    <property type="match status" value="2"/>
</dbReference>
<name>A0A518J0J8_9BACT</name>
<feature type="domain" description="DNA2/NAM7 helicase helicase" evidence="4">
    <location>
        <begin position="691"/>
        <end position="758"/>
    </location>
</feature>
<dbReference type="SUPFAM" id="SSF52540">
    <property type="entry name" value="P-loop containing nucleoside triphosphate hydrolases"/>
    <property type="match status" value="1"/>
</dbReference>
<dbReference type="Pfam" id="PF11784">
    <property type="entry name" value="DUF3320"/>
    <property type="match status" value="1"/>
</dbReference>
<dbReference type="EMBL" id="CP036318">
    <property type="protein sequence ID" value="QDV58858.1"/>
    <property type="molecule type" value="Genomic_DNA"/>
</dbReference>
<feature type="domain" description="DNA2/NAM7 helicase helicase" evidence="4">
    <location>
        <begin position="1473"/>
        <end position="1521"/>
    </location>
</feature>
<dbReference type="InterPro" id="IPR041679">
    <property type="entry name" value="DNA2/NAM7-like_C"/>
</dbReference>
<feature type="domain" description="DUF3320" evidence="3">
    <location>
        <begin position="1999"/>
        <end position="2046"/>
    </location>
</feature>
<evidence type="ECO:0000259" key="3">
    <source>
        <dbReference type="Pfam" id="PF11784"/>
    </source>
</evidence>
<dbReference type="SUPFAM" id="SSF52980">
    <property type="entry name" value="Restriction endonuclease-like"/>
    <property type="match status" value="1"/>
</dbReference>
<dbReference type="InterPro" id="IPR025103">
    <property type="entry name" value="DUF4011"/>
</dbReference>
<dbReference type="CDD" id="cd18808">
    <property type="entry name" value="SF1_C_Upf1"/>
    <property type="match status" value="1"/>
</dbReference>
<dbReference type="InterPro" id="IPR047187">
    <property type="entry name" value="SF1_C_Upf1"/>
</dbReference>
<feature type="region of interest" description="Disordered" evidence="2">
    <location>
        <begin position="355"/>
        <end position="374"/>
    </location>
</feature>
<accession>A0A518J0J8</accession>
<feature type="compositionally biased region" description="Basic and acidic residues" evidence="2">
    <location>
        <begin position="355"/>
        <end position="366"/>
    </location>
</feature>
<dbReference type="GO" id="GO:0004386">
    <property type="term" value="F:helicase activity"/>
    <property type="evidence" value="ECO:0007669"/>
    <property type="project" value="InterPro"/>
</dbReference>
<dbReference type="Gene3D" id="3.40.960.10">
    <property type="entry name" value="VSR Endonuclease"/>
    <property type="match status" value="1"/>
</dbReference>
<dbReference type="InterPro" id="IPR021754">
    <property type="entry name" value="DUF3320"/>
</dbReference>
<dbReference type="PANTHER" id="PTHR10887:SF495">
    <property type="entry name" value="HELICASE SENATAXIN ISOFORM X1-RELATED"/>
    <property type="match status" value="1"/>
</dbReference>
<dbReference type="InterPro" id="IPR049468">
    <property type="entry name" value="Restrct_endonuc-II-like_dom"/>
</dbReference>
<evidence type="ECO:0000256" key="1">
    <source>
        <dbReference type="SAM" id="Coils"/>
    </source>
</evidence>
<keyword evidence="8" id="KW-1185">Reference proteome</keyword>
<gene>
    <name evidence="7" type="primary">recD</name>
    <name evidence="7" type="ORF">Mal33_48830</name>
</gene>
<dbReference type="InterPro" id="IPR027417">
    <property type="entry name" value="P-loop_NTPase"/>
</dbReference>
<dbReference type="Pfam" id="PF13195">
    <property type="entry name" value="DUF4011"/>
    <property type="match status" value="1"/>
</dbReference>
<dbReference type="FunFam" id="3.40.50.300:FF:002063">
    <property type="entry name" value="DNA helicase related protein"/>
    <property type="match status" value="1"/>
</dbReference>
<dbReference type="FunFam" id="3.40.960.10:FF:000002">
    <property type="entry name" value="DNA helicase related protein"/>
    <property type="match status" value="1"/>
</dbReference>
<protein>
    <submittedName>
        <fullName evidence="7">RecBCD enzyme subunit RecD</fullName>
        <ecNumber evidence="7">3.1.11.5</ecNumber>
    </submittedName>
</protein>
<evidence type="ECO:0000259" key="6">
    <source>
        <dbReference type="Pfam" id="PF18741"/>
    </source>
</evidence>
<organism evidence="7 8">
    <name type="scientific">Rosistilla oblonga</name>
    <dbReference type="NCBI Taxonomy" id="2527990"/>
    <lineage>
        <taxon>Bacteria</taxon>
        <taxon>Pseudomonadati</taxon>
        <taxon>Planctomycetota</taxon>
        <taxon>Planctomycetia</taxon>
        <taxon>Pirellulales</taxon>
        <taxon>Pirellulaceae</taxon>
        <taxon>Rosistilla</taxon>
    </lineage>
</organism>
<feature type="region of interest" description="Disordered" evidence="2">
    <location>
        <begin position="1"/>
        <end position="25"/>
    </location>
</feature>
<evidence type="ECO:0000259" key="4">
    <source>
        <dbReference type="Pfam" id="PF13086"/>
    </source>
</evidence>
<dbReference type="Gene3D" id="3.40.50.300">
    <property type="entry name" value="P-loop containing nucleotide triphosphate hydrolases"/>
    <property type="match status" value="3"/>
</dbReference>
<feature type="coiled-coil region" evidence="1">
    <location>
        <begin position="961"/>
        <end position="988"/>
    </location>
</feature>
<dbReference type="Pfam" id="PF13087">
    <property type="entry name" value="AAA_12"/>
    <property type="match status" value="1"/>
</dbReference>
<dbReference type="GO" id="GO:0008854">
    <property type="term" value="F:exodeoxyribonuclease V activity"/>
    <property type="evidence" value="ECO:0007669"/>
    <property type="project" value="UniProtKB-EC"/>
</dbReference>
<dbReference type="InterPro" id="IPR011335">
    <property type="entry name" value="Restrct_endonuc-II-like"/>
</dbReference>
<dbReference type="Proteomes" id="UP000316770">
    <property type="component" value="Chromosome"/>
</dbReference>
<feature type="domain" description="Restriction endonuclease type II-like" evidence="6">
    <location>
        <begin position="1794"/>
        <end position="1891"/>
    </location>
</feature>
<evidence type="ECO:0000313" key="7">
    <source>
        <dbReference type="EMBL" id="QDV58858.1"/>
    </source>
</evidence>
<proteinExistence type="predicted"/>
<dbReference type="Pfam" id="PF18741">
    <property type="entry name" value="MTES_1575"/>
    <property type="match status" value="1"/>
</dbReference>
<keyword evidence="1" id="KW-0175">Coiled coil</keyword>
<evidence type="ECO:0000256" key="2">
    <source>
        <dbReference type="SAM" id="MobiDB-lite"/>
    </source>
</evidence>
<feature type="domain" description="DNA2/NAM7 helicase-like C-terminal" evidence="5">
    <location>
        <begin position="1545"/>
        <end position="1743"/>
    </location>
</feature>
<dbReference type="InterPro" id="IPR045055">
    <property type="entry name" value="DNA2/NAM7-like"/>
</dbReference>
<dbReference type="EC" id="3.1.11.5" evidence="7"/>
<reference evidence="7 8" key="1">
    <citation type="submission" date="2019-02" db="EMBL/GenBank/DDBJ databases">
        <title>Deep-cultivation of Planctomycetes and their phenomic and genomic characterization uncovers novel biology.</title>
        <authorList>
            <person name="Wiegand S."/>
            <person name="Jogler M."/>
            <person name="Boedeker C."/>
            <person name="Pinto D."/>
            <person name="Vollmers J."/>
            <person name="Rivas-Marin E."/>
            <person name="Kohn T."/>
            <person name="Peeters S.H."/>
            <person name="Heuer A."/>
            <person name="Rast P."/>
            <person name="Oberbeckmann S."/>
            <person name="Bunk B."/>
            <person name="Jeske O."/>
            <person name="Meyerdierks A."/>
            <person name="Storesund J.E."/>
            <person name="Kallscheuer N."/>
            <person name="Luecker S."/>
            <person name="Lage O.M."/>
            <person name="Pohl T."/>
            <person name="Merkel B.J."/>
            <person name="Hornburger P."/>
            <person name="Mueller R.-W."/>
            <person name="Bruemmer F."/>
            <person name="Labrenz M."/>
            <person name="Spormann A.M."/>
            <person name="Op den Camp H."/>
            <person name="Overmann J."/>
            <person name="Amann R."/>
            <person name="Jetten M.S.M."/>
            <person name="Mascher T."/>
            <person name="Medema M.H."/>
            <person name="Devos D.P."/>
            <person name="Kaster A.-K."/>
            <person name="Ovreas L."/>
            <person name="Rohde M."/>
            <person name="Galperin M.Y."/>
            <person name="Jogler C."/>
        </authorList>
    </citation>
    <scope>NUCLEOTIDE SEQUENCE [LARGE SCALE GENOMIC DNA]</scope>
    <source>
        <strain evidence="7 8">Mal33</strain>
    </source>
</reference>
<keyword evidence="7" id="KW-0378">Hydrolase</keyword>
<evidence type="ECO:0000313" key="8">
    <source>
        <dbReference type="Proteomes" id="UP000316770"/>
    </source>
</evidence>
<sequence>MISDGKQGMGEREHANSVSDQVSDPPIPSIEVVAEECFNYAAWQNAVPLLRELKVVNPTESDISSLKLEFSASPEFVARHTWAVDRVSASSEVCIKNIDLHLDAEFLDRLEEATRGTLTFRLLGGDRELAVYHHDLRVLARDEWGGVAAMGELLPAFVTPNAPALAPLLKSAAASLSKHGHSPALDGYQSGDPNRAFLLAAALWSAVAEKSLTYANPPSSFERVGQKTRRVSAVLSDGLATCLDSTLLFAAGLEAIGLNPVLVLVDGHCFVGVWLVDKSLSKRIVTDSSELRKANFANELVVFETTMITHQPPAMFNDAVAYAVDAISESREHEFVAAIDVARARMSQVCPLATHGERRETTKEAGETGPLPMPASPGIKAPAIDDDPVPQTPAGRIERWQRKLIDLSLRNRLLNFKTNQQTVPVLCPDVSGLEDRLADGGRLRLVSLVDENQVADRDSNLYRDRMQKDVDQEFARAALGRDEVACKLGSSDLDRRLTTLFRRAKNDLAEGGSNTLYLAVGFLRWKQQATATTSYRAPLLLVPVKLSRRSASSPFYLSHHDDDVRFNATLLQLLKKDFDCDLTALESNLPTDDSGVDVPNVLSRVRRAVRDIPGFEVVEEVAIGAFSFSKYLMWKDLSERVEQLEKNRVVRHLVREPDKPFSSGVGSSMPQAMEIDTRYQPSDIVHPLPADSSQLAAVMAASEGHDLVIVGPPGTGKSQTIANLIAQCLSVGKTVLFVAEKTAALDVVHRRLKEHGLGDCCVELHSNKAERKGVLNQLEASWKRRRRPAADDWLGVSERLQVRRDQLNAYVAAIHARYPNGWSVYEAMGVSIREPSGGPVSLSWPRTKQHSRDEFVTLQKCVDDLGMAWSALPNDVSLARVRVNEWSMAWQADFLSVCEELKQTAMAFKASVAEFASVCGLSLGEDLDAKRLSPAYRFASALAAPSLPDTELFLNESLDSLKSKLDSRRELLAERESAERDLDSAVSAFASMLGGQKSSSVSETKRPSLYRLANILVRGELPPDALVFHAEFETLSNKLSERKEWLGRSAEDEQALLARQYDPVLIGKMNLPEFESAWDKARGSFWPVSMLRTKSVAKRLKAYMTQEGTPNPELDLTLFRAKQDSVAALDKNIASLLLPNDLQVIIRDEPSGLESQLTAAAQLRDKILETGASPESMADASGHSLANVRDTAKMLYPPGQRLEKAKAKLRENAGSLELGEQLLAKVMQDASALDVELESAQKLRETCEAFGLTGDDLRRVSEISDESRIRFASKFCQSAKAFTAAWKNYVKLAGEAPASTESTQVASDAHEQATHVLESRNSLKYWAMWSAATTRAKRLGLDAFSQALADGELDVNSMADAFNLAYARWWLPIVVDQSEALRTFGRLQHEEAIREFRRLDELAREAAAPNAKQAIYHNLPNSSDVPRKSELGLLRHQMSLKRPSKSIREVISGMPTSFGKLAPCLLMSPLSIAQYLPADQEPFDVVVFDEASQIPTWDAIGAIARGRQTIIVGDPKQLPPTNFFGKSDDDAENDDVDEFEKDLESILDEAQASGLPTVQLNWHYRSRHESLIAFSNWHYYNNELVTFPSAESKERGVSLSHVADGTYDRGKSRTNRAEADAIVTDLVSRMKRCLQNPEDERLTYGVVTFNSQQQSLIQDLLDEALRSSPELEWFFDDDNRIEPTAVKNLENVQGDERDVMYFSITFGKDAAGKFPVDFGALNRSGGERRLNVAVTRARVALRVYASFLPDELRAERSSSRGVRDLKSFLDYAHRGFKSLVEQNEGSVGGYDSPFEEAVAKSLIALGWEVESQIGVSGFRVDLGIVHPDYPGAYLAGVECDGATYHRSAVARDRDKTRQLVLENLGWNIIRVWSTDWWYEKESATATLHEQLENLLESSRVVVSESNNASAQASEEACGDAVESQTDKVIDPEAASFTNQESFEDAPAIEQPTIAAEATLPMVDGPEGEVRSEFAARHPVNEPELYQPVLLQDSVNRQSEFFDHAYTECIRDMALKVVECEGPIRDDLVAKRIARAHGFARTGAKIKLRVLETVPELTTTRESVGDFLWPDAAVPDSLPFRKAFHSDDRRNLDEIAMPELVGLIQSERQHLESEDPALAYAREMGLARLAKSARERIEMAIEFVIGTGS</sequence>
<dbReference type="PANTHER" id="PTHR10887">
    <property type="entry name" value="DNA2/NAM7 HELICASE FAMILY"/>
    <property type="match status" value="1"/>
</dbReference>